<gene>
    <name evidence="6" type="ORF">MTUNDRAET4_0373</name>
</gene>
<dbReference type="InterPro" id="IPR016032">
    <property type="entry name" value="Sig_transdc_resp-reg_C-effctor"/>
</dbReference>
<dbReference type="InterPro" id="IPR039420">
    <property type="entry name" value="WalR-like"/>
</dbReference>
<accession>A0A4U8Z037</accession>
<dbReference type="InterPro" id="IPR058245">
    <property type="entry name" value="NreC/VraR/RcsB-like_REC"/>
</dbReference>
<reference evidence="6 7" key="1">
    <citation type="submission" date="2019-03" db="EMBL/GenBank/DDBJ databases">
        <authorList>
            <person name="Kox A.R. M."/>
        </authorList>
    </citation>
    <scope>NUCLEOTIDE SEQUENCE [LARGE SCALE GENOMIC DNA]</scope>
    <source>
        <strain evidence="6">MTUNDRAET4 annotated genome</strain>
    </source>
</reference>
<dbReference type="GO" id="GO:0006355">
    <property type="term" value="P:regulation of DNA-templated transcription"/>
    <property type="evidence" value="ECO:0007669"/>
    <property type="project" value="InterPro"/>
</dbReference>
<proteinExistence type="predicted"/>
<evidence type="ECO:0000259" key="4">
    <source>
        <dbReference type="PROSITE" id="PS50043"/>
    </source>
</evidence>
<dbReference type="CDD" id="cd06170">
    <property type="entry name" value="LuxR_C_like"/>
    <property type="match status" value="1"/>
</dbReference>
<dbReference type="GO" id="GO:0000160">
    <property type="term" value="P:phosphorelay signal transduction system"/>
    <property type="evidence" value="ECO:0007669"/>
    <property type="project" value="InterPro"/>
</dbReference>
<name>A0A4U8Z037_METTU</name>
<evidence type="ECO:0000256" key="2">
    <source>
        <dbReference type="ARBA" id="ARBA00023125"/>
    </source>
</evidence>
<dbReference type="CDD" id="cd17535">
    <property type="entry name" value="REC_NarL-like"/>
    <property type="match status" value="1"/>
</dbReference>
<dbReference type="GO" id="GO:0003677">
    <property type="term" value="F:DNA binding"/>
    <property type="evidence" value="ECO:0007669"/>
    <property type="project" value="UniProtKB-KW"/>
</dbReference>
<dbReference type="KEGG" id="mtun:MTUNDRAET4_0373"/>
<dbReference type="SMART" id="SM00448">
    <property type="entry name" value="REC"/>
    <property type="match status" value="1"/>
</dbReference>
<dbReference type="SUPFAM" id="SSF46894">
    <property type="entry name" value="C-terminal effector domain of the bipartite response regulators"/>
    <property type="match status" value="1"/>
</dbReference>
<dbReference type="Gene3D" id="3.40.50.2300">
    <property type="match status" value="1"/>
</dbReference>
<dbReference type="SMART" id="SM00421">
    <property type="entry name" value="HTH_LUXR"/>
    <property type="match status" value="1"/>
</dbReference>
<dbReference type="Pfam" id="PF00196">
    <property type="entry name" value="GerE"/>
    <property type="match status" value="1"/>
</dbReference>
<protein>
    <submittedName>
        <fullName evidence="6">LuxR family transcriptional regulator</fullName>
    </submittedName>
</protein>
<dbReference type="PROSITE" id="PS50043">
    <property type="entry name" value="HTH_LUXR_2"/>
    <property type="match status" value="1"/>
</dbReference>
<dbReference type="AlphaFoldDB" id="A0A4U8Z037"/>
<dbReference type="InterPro" id="IPR001789">
    <property type="entry name" value="Sig_transdc_resp-reg_receiver"/>
</dbReference>
<evidence type="ECO:0000256" key="3">
    <source>
        <dbReference type="PROSITE-ProRule" id="PRU00169"/>
    </source>
</evidence>
<dbReference type="PANTHER" id="PTHR43214:SF43">
    <property type="entry name" value="TWO-COMPONENT RESPONSE REGULATOR"/>
    <property type="match status" value="1"/>
</dbReference>
<feature type="modified residue" description="4-aspartylphosphate" evidence="3">
    <location>
        <position position="56"/>
    </location>
</feature>
<evidence type="ECO:0000313" key="7">
    <source>
        <dbReference type="Proteomes" id="UP000294360"/>
    </source>
</evidence>
<dbReference type="OrthoDB" id="3678174at2"/>
<dbReference type="InterPro" id="IPR011006">
    <property type="entry name" value="CheY-like_superfamily"/>
</dbReference>
<dbReference type="RefSeq" id="WP_134486299.1">
    <property type="nucleotide sequence ID" value="NZ_CP139089.1"/>
</dbReference>
<sequence>MTERVKILLIEDHPIVRDGCLRILARRSDFDAMEANSAAAGLAANRSFSPQVIILDLELPDTGGLEVIPELLRDNPSTRVVIFSMYEAATFVTRALDRGARGYVTKNDDPNAILHAVDKVLSGSVYLGQSVAQNLALANFEPSEDPLRVLSDRERQVVNLLGEGMSLTEISASLAIGYKTAANIVSAVKQKLHIGTSPALIKFAVELRSKV</sequence>
<dbReference type="InterPro" id="IPR000792">
    <property type="entry name" value="Tscrpt_reg_LuxR_C"/>
</dbReference>
<evidence type="ECO:0000256" key="1">
    <source>
        <dbReference type="ARBA" id="ARBA00022553"/>
    </source>
</evidence>
<dbReference type="SUPFAM" id="SSF52172">
    <property type="entry name" value="CheY-like"/>
    <property type="match status" value="1"/>
</dbReference>
<feature type="domain" description="HTH luxR-type" evidence="4">
    <location>
        <begin position="143"/>
        <end position="208"/>
    </location>
</feature>
<dbReference type="EMBL" id="LR536450">
    <property type="protein sequence ID" value="VFU07266.1"/>
    <property type="molecule type" value="Genomic_DNA"/>
</dbReference>
<organism evidence="6 7">
    <name type="scientific">Methylocella tundrae</name>
    <dbReference type="NCBI Taxonomy" id="227605"/>
    <lineage>
        <taxon>Bacteria</taxon>
        <taxon>Pseudomonadati</taxon>
        <taxon>Pseudomonadota</taxon>
        <taxon>Alphaproteobacteria</taxon>
        <taxon>Hyphomicrobiales</taxon>
        <taxon>Beijerinckiaceae</taxon>
        <taxon>Methylocella</taxon>
    </lineage>
</organism>
<keyword evidence="1 3" id="KW-0597">Phosphoprotein</keyword>
<dbReference type="Pfam" id="PF00072">
    <property type="entry name" value="Response_reg"/>
    <property type="match status" value="1"/>
</dbReference>
<evidence type="ECO:0000259" key="5">
    <source>
        <dbReference type="PROSITE" id="PS50110"/>
    </source>
</evidence>
<evidence type="ECO:0000313" key="6">
    <source>
        <dbReference type="EMBL" id="VFU07266.1"/>
    </source>
</evidence>
<feature type="domain" description="Response regulatory" evidence="5">
    <location>
        <begin position="6"/>
        <end position="121"/>
    </location>
</feature>
<keyword evidence="2" id="KW-0238">DNA-binding</keyword>
<dbReference type="Proteomes" id="UP000294360">
    <property type="component" value="Chromosome"/>
</dbReference>
<dbReference type="PANTHER" id="PTHR43214">
    <property type="entry name" value="TWO-COMPONENT RESPONSE REGULATOR"/>
    <property type="match status" value="1"/>
</dbReference>
<dbReference type="PROSITE" id="PS50110">
    <property type="entry name" value="RESPONSE_REGULATORY"/>
    <property type="match status" value="1"/>
</dbReference>
<dbReference type="PRINTS" id="PR00038">
    <property type="entry name" value="HTHLUXR"/>
</dbReference>